<sequence length="131" mass="15255">MNLDKTTQPSVHHKHNRTRTISNYSVPFSKVKLEMGDLNYWVNTESSDIWKRHQSQEPNVPIGMKDYDPVAMKEIPRSQKFKEDEAKDKYMKVISNNPNVFFRKSGIFTDYINCAVKANKVGPYARKKSSK</sequence>
<dbReference type="EMBL" id="MPUH01000269">
    <property type="protein sequence ID" value="OMJ84446.1"/>
    <property type="molecule type" value="Genomic_DNA"/>
</dbReference>
<evidence type="ECO:0000313" key="1">
    <source>
        <dbReference type="EMBL" id="OMJ84446.1"/>
    </source>
</evidence>
<evidence type="ECO:0000313" key="2">
    <source>
        <dbReference type="Proteomes" id="UP000187209"/>
    </source>
</evidence>
<dbReference type="AlphaFoldDB" id="A0A1R2C605"/>
<proteinExistence type="predicted"/>
<accession>A0A1R2C605</accession>
<organism evidence="1 2">
    <name type="scientific">Stentor coeruleus</name>
    <dbReference type="NCBI Taxonomy" id="5963"/>
    <lineage>
        <taxon>Eukaryota</taxon>
        <taxon>Sar</taxon>
        <taxon>Alveolata</taxon>
        <taxon>Ciliophora</taxon>
        <taxon>Postciliodesmatophora</taxon>
        <taxon>Heterotrichea</taxon>
        <taxon>Heterotrichida</taxon>
        <taxon>Stentoridae</taxon>
        <taxon>Stentor</taxon>
    </lineage>
</organism>
<reference evidence="1 2" key="1">
    <citation type="submission" date="2016-11" db="EMBL/GenBank/DDBJ databases">
        <title>The macronuclear genome of Stentor coeruleus: a giant cell with tiny introns.</title>
        <authorList>
            <person name="Slabodnick M."/>
            <person name="Ruby J.G."/>
            <person name="Reiff S.B."/>
            <person name="Swart E.C."/>
            <person name="Gosai S."/>
            <person name="Prabakaran S."/>
            <person name="Witkowska E."/>
            <person name="Larue G.E."/>
            <person name="Fisher S."/>
            <person name="Freeman R.M."/>
            <person name="Gunawardena J."/>
            <person name="Chu W."/>
            <person name="Stover N.A."/>
            <person name="Gregory B.D."/>
            <person name="Nowacki M."/>
            <person name="Derisi J."/>
            <person name="Roy S.W."/>
            <person name="Marshall W.F."/>
            <person name="Sood P."/>
        </authorList>
    </citation>
    <scope>NUCLEOTIDE SEQUENCE [LARGE SCALE GENOMIC DNA]</scope>
    <source>
        <strain evidence="1">WM001</strain>
    </source>
</reference>
<protein>
    <submittedName>
        <fullName evidence="1">Uncharacterized protein</fullName>
    </submittedName>
</protein>
<gene>
    <name evidence="1" type="ORF">SteCoe_14459</name>
</gene>
<dbReference type="Proteomes" id="UP000187209">
    <property type="component" value="Unassembled WGS sequence"/>
</dbReference>
<keyword evidence="2" id="KW-1185">Reference proteome</keyword>
<name>A0A1R2C605_9CILI</name>
<comment type="caution">
    <text evidence="1">The sequence shown here is derived from an EMBL/GenBank/DDBJ whole genome shotgun (WGS) entry which is preliminary data.</text>
</comment>